<feature type="transmembrane region" description="Helical" evidence="1">
    <location>
        <begin position="68"/>
        <end position="93"/>
    </location>
</feature>
<name>A0A5J4WKG7_9EUKA</name>
<proteinExistence type="predicted"/>
<gene>
    <name evidence="2" type="ORF">EZS28_008927</name>
</gene>
<feature type="transmembrane region" description="Helical" evidence="1">
    <location>
        <begin position="39"/>
        <end position="62"/>
    </location>
</feature>
<keyword evidence="1" id="KW-1133">Transmembrane helix</keyword>
<keyword evidence="1" id="KW-0812">Transmembrane</keyword>
<feature type="transmembrane region" description="Helical" evidence="1">
    <location>
        <begin position="209"/>
        <end position="228"/>
    </location>
</feature>
<dbReference type="Proteomes" id="UP000324800">
    <property type="component" value="Unassembled WGS sequence"/>
</dbReference>
<organism evidence="2 3">
    <name type="scientific">Streblomastix strix</name>
    <dbReference type="NCBI Taxonomy" id="222440"/>
    <lineage>
        <taxon>Eukaryota</taxon>
        <taxon>Metamonada</taxon>
        <taxon>Preaxostyla</taxon>
        <taxon>Oxymonadida</taxon>
        <taxon>Streblomastigidae</taxon>
        <taxon>Streblomastix</taxon>
    </lineage>
</organism>
<feature type="transmembrane region" description="Helical" evidence="1">
    <location>
        <begin position="105"/>
        <end position="131"/>
    </location>
</feature>
<accession>A0A5J4WKG7</accession>
<keyword evidence="1" id="KW-0472">Membrane</keyword>
<protein>
    <submittedName>
        <fullName evidence="2">Uncharacterized protein</fullName>
    </submittedName>
</protein>
<dbReference type="OrthoDB" id="10593504at2759"/>
<dbReference type="EMBL" id="SNRW01001654">
    <property type="protein sequence ID" value="KAA6395547.1"/>
    <property type="molecule type" value="Genomic_DNA"/>
</dbReference>
<feature type="transmembrane region" description="Helical" evidence="1">
    <location>
        <begin position="276"/>
        <end position="297"/>
    </location>
</feature>
<feature type="transmembrane region" description="Helical" evidence="1">
    <location>
        <begin position="173"/>
        <end position="197"/>
    </location>
</feature>
<evidence type="ECO:0000313" key="2">
    <source>
        <dbReference type="EMBL" id="KAA6395547.1"/>
    </source>
</evidence>
<feature type="transmembrane region" description="Helical" evidence="1">
    <location>
        <begin position="375"/>
        <end position="400"/>
    </location>
</feature>
<feature type="transmembrane region" description="Helical" evidence="1">
    <location>
        <begin position="240"/>
        <end position="264"/>
    </location>
</feature>
<sequence length="424" mass="46494">MKIYSRVQVPPCPQELPLCLAKLMPQVQRGEHPKPIGQIIFIIANCAILAIAIVFFVLFIYAAVAFSIGNIVVVFFLIMSLVLAALTVLGCLGSRYGPRGKEQNIICLIIYFFTLFLITGALFIMLIYFIISNNFIQKTIGSFGEEVAYNIAVWINNNKGVMDMFQAVAGEEVLAVFLMGAASFILVFGLVMASFMMGFKQFIMANMSFGSLFVIGSGIGIMIIGIVYKKMFSVTQALGNVSLILLIGGIIVMIIGIAGCVFSLMPDRCKVPLNIYVFVLVIVLGALCVFGLIIMLFPGMFDGAMKNSILKECVVVGSQGLFVDDCKTLYDEVMNTTCFNYQNDTHLLINKGKCSDADVYDKISNSILEGIMSSLGIAAFTAILMSIIFLYLVMMILIALNAKWGDQGVRKVDLLEAKQRMFKG</sequence>
<dbReference type="AlphaFoldDB" id="A0A5J4WKG7"/>
<reference evidence="2 3" key="1">
    <citation type="submission" date="2019-03" db="EMBL/GenBank/DDBJ databases">
        <title>Single cell metagenomics reveals metabolic interactions within the superorganism composed of flagellate Streblomastix strix and complex community of Bacteroidetes bacteria on its surface.</title>
        <authorList>
            <person name="Treitli S.C."/>
            <person name="Kolisko M."/>
            <person name="Husnik F."/>
            <person name="Keeling P."/>
            <person name="Hampl V."/>
        </authorList>
    </citation>
    <scope>NUCLEOTIDE SEQUENCE [LARGE SCALE GENOMIC DNA]</scope>
    <source>
        <strain evidence="2">ST1C</strain>
    </source>
</reference>
<comment type="caution">
    <text evidence="2">The sequence shown here is derived from an EMBL/GenBank/DDBJ whole genome shotgun (WGS) entry which is preliminary data.</text>
</comment>
<evidence type="ECO:0000256" key="1">
    <source>
        <dbReference type="SAM" id="Phobius"/>
    </source>
</evidence>
<evidence type="ECO:0000313" key="3">
    <source>
        <dbReference type="Proteomes" id="UP000324800"/>
    </source>
</evidence>